<keyword evidence="4" id="KW-0274">FAD</keyword>
<dbReference type="EMBL" id="JBIAZU010000002">
    <property type="protein sequence ID" value="MFF5290252.1"/>
    <property type="molecule type" value="Genomic_DNA"/>
</dbReference>
<sequence length="966" mass="104522">MAVISLPTPTARRSAPATDYAALERALRKSVRGDVRFDEGARAAYSTDASNYRQVPIAVVCPLDVDDAVAAVRVCHEHDVPLLNRGGGTSLGGECCNVAVVLDWTKHVHGVESVDPDARTAIILPGTPLDDVNAVLAEHDLIIGPKPATHSHCTIGGMAGNNSCGATAQWSGTTAQNVSRLEILTYDGLRMWVGAASPEELGRILAEGGRKAEIYRALRDLRDRYAEQIATRFPDIPRRISGYNLPYLSDMNLARALVGTESTCVTVLRVEMNLMRPPKEKATVVLGYSDIAAAADAVPDVASHNPIQLEGVDEKLFRYEREEHRPTEVLKFLPEGRAWLVAELGADTTAEVEAKARELAGERGVILEGEQQERLSKVREAALATTARTPNGPDAWPGWEDSAVDPARLGDYLRALRDLLDEYGYGATSLYGHFGHGCVHCSIPFDLTSKDGIAAYRSFVTRAARLCVEHGGSLSGEHGDGQARGELLSIMFGDELIRAFEEFKAVFDPRNRMNPGKVVHARPLDVDLRLGSDYAPAQPATHFGYHEDDGSFARAALRCAGVGECRRSAPDGGVMCPSYQVTRDEEHSTRGRARLLFEMVNGGVIDDGWRSAAVRDSLDLCLACKGCRSDCPVQVDMATYKAEFLSHHYAGRIRPRDHYSLGWLPAVAQVAALAPGTANAVARIPLAKRLAGIDPQRSAPRFARARIDRWLRKRKSPPGTRGQVLLFTDSFTTAFSPSIVAAAVGVLETAGFEVVVPPKAVCCGLTWISTGQLGIAERVLRRTVGTLAPYVRAGLPVVGLEPSCTAVFRSDLSEMFGRDQDADRLARQTRTLAELLVDRAPDFRPRLPGDPVRAIVQKHCHHHAILGFDADRQVLRQTGVDVTEPASGCCGLAGNFGMTREHRDVSLACAERSLLPAVRDAAPGTLVLADGFSCRTQIDDAHTGRKPRHLAEVLHAAVRGSRAPVG</sequence>
<keyword evidence="6" id="KW-0408">Iron</keyword>
<keyword evidence="7" id="KW-0411">Iron-sulfur</keyword>
<dbReference type="InterPro" id="IPR004113">
    <property type="entry name" value="FAD-bd_oxidored_4_C"/>
</dbReference>
<proteinExistence type="predicted"/>
<dbReference type="PANTHER" id="PTHR11748">
    <property type="entry name" value="D-LACTATE DEHYDROGENASE"/>
    <property type="match status" value="1"/>
</dbReference>
<dbReference type="Proteomes" id="UP001602245">
    <property type="component" value="Unassembled WGS sequence"/>
</dbReference>
<feature type="domain" description="FAD-binding PCMH-type" evidence="8">
    <location>
        <begin position="52"/>
        <end position="277"/>
    </location>
</feature>
<dbReference type="PANTHER" id="PTHR11748:SF119">
    <property type="entry name" value="D-2-HYDROXYGLUTARATE DEHYDROGENASE"/>
    <property type="match status" value="1"/>
</dbReference>
<dbReference type="Pfam" id="PF02754">
    <property type="entry name" value="CCG"/>
    <property type="match status" value="1"/>
</dbReference>
<dbReference type="InterPro" id="IPR017896">
    <property type="entry name" value="4Fe4S_Fe-S-bd"/>
</dbReference>
<dbReference type="InterPro" id="IPR006094">
    <property type="entry name" value="Oxid_FAD_bind_N"/>
</dbReference>
<comment type="cofactor">
    <cofactor evidence="1">
        <name>FAD</name>
        <dbReference type="ChEBI" id="CHEBI:57692"/>
    </cofactor>
</comment>
<dbReference type="InterPro" id="IPR016171">
    <property type="entry name" value="Vanillyl_alc_oxidase_C-sub2"/>
</dbReference>
<evidence type="ECO:0000256" key="4">
    <source>
        <dbReference type="ARBA" id="ARBA00022827"/>
    </source>
</evidence>
<dbReference type="Pfam" id="PF13183">
    <property type="entry name" value="Fer4_8"/>
    <property type="match status" value="1"/>
</dbReference>
<dbReference type="Gene3D" id="3.30.465.10">
    <property type="match status" value="1"/>
</dbReference>
<evidence type="ECO:0000256" key="7">
    <source>
        <dbReference type="ARBA" id="ARBA00023014"/>
    </source>
</evidence>
<evidence type="ECO:0000259" key="8">
    <source>
        <dbReference type="PROSITE" id="PS51387"/>
    </source>
</evidence>
<dbReference type="SUPFAM" id="SSF46548">
    <property type="entry name" value="alpha-helical ferredoxin"/>
    <property type="match status" value="1"/>
</dbReference>
<dbReference type="InterPro" id="IPR016167">
    <property type="entry name" value="FAD-bd_PCMH_sub1"/>
</dbReference>
<evidence type="ECO:0000256" key="6">
    <source>
        <dbReference type="ARBA" id="ARBA00023004"/>
    </source>
</evidence>
<gene>
    <name evidence="9" type="ORF">ACFY35_12465</name>
</gene>
<evidence type="ECO:0000256" key="3">
    <source>
        <dbReference type="ARBA" id="ARBA00022723"/>
    </source>
</evidence>
<dbReference type="InterPro" id="IPR016166">
    <property type="entry name" value="FAD-bd_PCMH"/>
</dbReference>
<dbReference type="InterPro" id="IPR036318">
    <property type="entry name" value="FAD-bd_PCMH-like_sf"/>
</dbReference>
<dbReference type="InterPro" id="IPR016169">
    <property type="entry name" value="FAD-bd_PCMH_sub2"/>
</dbReference>
<protein>
    <submittedName>
        <fullName evidence="9">FAD-binding and (Fe-S)-binding domain-containing protein</fullName>
    </submittedName>
</protein>
<comment type="caution">
    <text evidence="9">The sequence shown here is derived from an EMBL/GenBank/DDBJ whole genome shotgun (WGS) entry which is preliminary data.</text>
</comment>
<dbReference type="Gene3D" id="3.30.43.10">
    <property type="entry name" value="Uridine Diphospho-n-acetylenolpyruvylglucosamine Reductase, domain 2"/>
    <property type="match status" value="1"/>
</dbReference>
<dbReference type="PROSITE" id="PS00198">
    <property type="entry name" value="4FE4S_FER_1"/>
    <property type="match status" value="1"/>
</dbReference>
<keyword evidence="2" id="KW-0285">Flavoprotein</keyword>
<name>A0ABW6WE22_9ACTN</name>
<dbReference type="SUPFAM" id="SSF56176">
    <property type="entry name" value="FAD-binding/transporter-associated domain-like"/>
    <property type="match status" value="1"/>
</dbReference>
<organism evidence="9 10">
    <name type="scientific">Paractinoplanes globisporus</name>
    <dbReference type="NCBI Taxonomy" id="113565"/>
    <lineage>
        <taxon>Bacteria</taxon>
        <taxon>Bacillati</taxon>
        <taxon>Actinomycetota</taxon>
        <taxon>Actinomycetes</taxon>
        <taxon>Micromonosporales</taxon>
        <taxon>Micromonosporaceae</taxon>
        <taxon>Paractinoplanes</taxon>
    </lineage>
</organism>
<dbReference type="Gene3D" id="3.30.70.2740">
    <property type="match status" value="1"/>
</dbReference>
<dbReference type="InterPro" id="IPR016164">
    <property type="entry name" value="FAD-linked_Oxase-like_C"/>
</dbReference>
<dbReference type="InterPro" id="IPR017900">
    <property type="entry name" value="4Fe4S_Fe_S_CS"/>
</dbReference>
<accession>A0ABW6WE22</accession>
<dbReference type="Gene3D" id="1.10.45.10">
    <property type="entry name" value="Vanillyl-alcohol Oxidase, Chain A, domain 4"/>
    <property type="match status" value="1"/>
</dbReference>
<dbReference type="RefSeq" id="WP_020510871.1">
    <property type="nucleotide sequence ID" value="NZ_JBIAZU010000002.1"/>
</dbReference>
<keyword evidence="3" id="KW-0479">Metal-binding</keyword>
<keyword evidence="10" id="KW-1185">Reference proteome</keyword>
<evidence type="ECO:0000256" key="2">
    <source>
        <dbReference type="ARBA" id="ARBA00022630"/>
    </source>
</evidence>
<dbReference type="Pfam" id="PF02913">
    <property type="entry name" value="FAD-oxidase_C"/>
    <property type="match status" value="1"/>
</dbReference>
<reference evidence="9 10" key="1">
    <citation type="submission" date="2024-10" db="EMBL/GenBank/DDBJ databases">
        <title>The Natural Products Discovery Center: Release of the First 8490 Sequenced Strains for Exploring Actinobacteria Biosynthetic Diversity.</title>
        <authorList>
            <person name="Kalkreuter E."/>
            <person name="Kautsar S.A."/>
            <person name="Yang D."/>
            <person name="Bader C.D."/>
            <person name="Teijaro C.N."/>
            <person name="Fluegel L."/>
            <person name="Davis C.M."/>
            <person name="Simpson J.R."/>
            <person name="Lauterbach L."/>
            <person name="Steele A.D."/>
            <person name="Gui C."/>
            <person name="Meng S."/>
            <person name="Li G."/>
            <person name="Viehrig K."/>
            <person name="Ye F."/>
            <person name="Su P."/>
            <person name="Kiefer A.F."/>
            <person name="Nichols A."/>
            <person name="Cepeda A.J."/>
            <person name="Yan W."/>
            <person name="Fan B."/>
            <person name="Jiang Y."/>
            <person name="Adhikari A."/>
            <person name="Zheng C.-J."/>
            <person name="Schuster L."/>
            <person name="Cowan T.M."/>
            <person name="Smanski M.J."/>
            <person name="Chevrette M.G."/>
            <person name="De Carvalho L.P.S."/>
            <person name="Shen B."/>
        </authorList>
    </citation>
    <scope>NUCLEOTIDE SEQUENCE [LARGE SCALE GENOMIC DNA]</scope>
    <source>
        <strain evidence="9 10">NPDC000087</strain>
    </source>
</reference>
<evidence type="ECO:0000313" key="10">
    <source>
        <dbReference type="Proteomes" id="UP001602245"/>
    </source>
</evidence>
<dbReference type="InterPro" id="IPR004017">
    <property type="entry name" value="Cys_rich_dom"/>
</dbReference>
<evidence type="ECO:0000256" key="5">
    <source>
        <dbReference type="ARBA" id="ARBA00023002"/>
    </source>
</evidence>
<dbReference type="SUPFAM" id="SSF55103">
    <property type="entry name" value="FAD-linked oxidases, C-terminal domain"/>
    <property type="match status" value="1"/>
</dbReference>
<evidence type="ECO:0000313" key="9">
    <source>
        <dbReference type="EMBL" id="MFF5290252.1"/>
    </source>
</evidence>
<dbReference type="Pfam" id="PF01565">
    <property type="entry name" value="FAD_binding_4"/>
    <property type="match status" value="1"/>
</dbReference>
<keyword evidence="5" id="KW-0560">Oxidoreductase</keyword>
<evidence type="ECO:0000256" key="1">
    <source>
        <dbReference type="ARBA" id="ARBA00001974"/>
    </source>
</evidence>
<dbReference type="PROSITE" id="PS51387">
    <property type="entry name" value="FAD_PCMH"/>
    <property type="match status" value="1"/>
</dbReference>